<name>A0ABT1RZA3_9FIRM</name>
<keyword evidence="2" id="KW-0472">Membrane</keyword>
<keyword evidence="2" id="KW-1133">Transmembrane helix</keyword>
<dbReference type="RefSeq" id="WP_066861322.1">
    <property type="nucleotide sequence ID" value="NZ_CABKVV010000011.1"/>
</dbReference>
<dbReference type="EMBL" id="JANFZH010000017">
    <property type="protein sequence ID" value="MCQ4840018.1"/>
    <property type="molecule type" value="Genomic_DNA"/>
</dbReference>
<feature type="chain" id="PRO_5046703556" evidence="3">
    <location>
        <begin position="27"/>
        <end position="348"/>
    </location>
</feature>
<protein>
    <submittedName>
        <fullName evidence="4">Uncharacterized protein</fullName>
    </submittedName>
</protein>
<feature type="compositionally biased region" description="Low complexity" evidence="1">
    <location>
        <begin position="42"/>
        <end position="59"/>
    </location>
</feature>
<feature type="compositionally biased region" description="Pro residues" evidence="1">
    <location>
        <begin position="298"/>
        <end position="314"/>
    </location>
</feature>
<feature type="transmembrane region" description="Helical" evidence="2">
    <location>
        <begin position="180"/>
        <end position="203"/>
    </location>
</feature>
<evidence type="ECO:0000256" key="3">
    <source>
        <dbReference type="SAM" id="SignalP"/>
    </source>
</evidence>
<evidence type="ECO:0000313" key="4">
    <source>
        <dbReference type="EMBL" id="MCQ4840018.1"/>
    </source>
</evidence>
<dbReference type="Proteomes" id="UP001524473">
    <property type="component" value="Unassembled WGS sequence"/>
</dbReference>
<keyword evidence="5" id="KW-1185">Reference proteome</keyword>
<proteinExistence type="predicted"/>
<feature type="region of interest" description="Disordered" evidence="1">
    <location>
        <begin position="223"/>
        <end position="348"/>
    </location>
</feature>
<evidence type="ECO:0000256" key="2">
    <source>
        <dbReference type="SAM" id="Phobius"/>
    </source>
</evidence>
<organism evidence="4 5">
    <name type="scientific">Neglectibacter timonensis</name>
    <dbReference type="NCBI Taxonomy" id="1776382"/>
    <lineage>
        <taxon>Bacteria</taxon>
        <taxon>Bacillati</taxon>
        <taxon>Bacillota</taxon>
        <taxon>Clostridia</taxon>
        <taxon>Eubacteriales</taxon>
        <taxon>Oscillospiraceae</taxon>
        <taxon>Neglectibacter</taxon>
    </lineage>
</organism>
<evidence type="ECO:0000313" key="5">
    <source>
        <dbReference type="Proteomes" id="UP001524473"/>
    </source>
</evidence>
<accession>A0ABT1RZA3</accession>
<sequence length="348" mass="37634">MYLKKRLLALAAALCFAVSVPLLALATESDFSPETDDPVSDPPLSSEFSSEPEPPSSSEFEPEPSSDPNSSEPEPSYTEEPSVSETETPPPYSEEEPSESTSSEEYTYGAEEGGNTGTTPIPTPTARASYKPVATPKPNYTRPKETINASGSVGESSASSSNYVTFARLNVKNNSMAITLFYSGVGCIAAGVAGLIALLILFFRGRRYVRDEKEGIFEEIEEAENRNRRSISAPMPDPSHGPEPLSQNRQQAEMPARASQPEKPQTPPKRGTVPIVPVEASLYTEEFSLPEQQVPTPSKQPEPPAQAPAVPPASPEAKPRQPEQKQPSFDTDEILREILHSGEDGKKD</sequence>
<comment type="caution">
    <text evidence="4">The sequence shown here is derived from an EMBL/GenBank/DDBJ whole genome shotgun (WGS) entry which is preliminary data.</text>
</comment>
<keyword evidence="2" id="KW-0812">Transmembrane</keyword>
<reference evidence="4 5" key="1">
    <citation type="submission" date="2022-06" db="EMBL/GenBank/DDBJ databases">
        <title>Isolation of gut microbiota from human fecal samples.</title>
        <authorList>
            <person name="Pamer E.G."/>
            <person name="Barat B."/>
            <person name="Waligurski E."/>
            <person name="Medina S."/>
            <person name="Paddock L."/>
            <person name="Mostad J."/>
        </authorList>
    </citation>
    <scope>NUCLEOTIDE SEQUENCE [LARGE SCALE GENOMIC DNA]</scope>
    <source>
        <strain evidence="4 5">DFI.9.73</strain>
    </source>
</reference>
<keyword evidence="3" id="KW-0732">Signal</keyword>
<evidence type="ECO:0000256" key="1">
    <source>
        <dbReference type="SAM" id="MobiDB-lite"/>
    </source>
</evidence>
<dbReference type="GeneID" id="90531485"/>
<feature type="region of interest" description="Disordered" evidence="1">
    <location>
        <begin position="29"/>
        <end position="159"/>
    </location>
</feature>
<feature type="compositionally biased region" description="Basic and acidic residues" evidence="1">
    <location>
        <begin position="333"/>
        <end position="348"/>
    </location>
</feature>
<feature type="compositionally biased region" description="Low complexity" evidence="1">
    <location>
        <begin position="66"/>
        <end position="87"/>
    </location>
</feature>
<gene>
    <name evidence="4" type="ORF">NE695_08825</name>
</gene>
<feature type="signal peptide" evidence="3">
    <location>
        <begin position="1"/>
        <end position="26"/>
    </location>
</feature>
<feature type="compositionally biased region" description="Low complexity" evidence="1">
    <location>
        <begin position="99"/>
        <end position="110"/>
    </location>
</feature>
<feature type="compositionally biased region" description="Low complexity" evidence="1">
    <location>
        <begin position="149"/>
        <end position="159"/>
    </location>
</feature>